<proteinExistence type="inferred from homology"/>
<evidence type="ECO:0000256" key="2">
    <source>
        <dbReference type="ARBA" id="ARBA00023015"/>
    </source>
</evidence>
<dbReference type="PATRIC" id="fig|1397.4.peg.280"/>
<dbReference type="Pfam" id="PF03466">
    <property type="entry name" value="LysR_substrate"/>
    <property type="match status" value="1"/>
</dbReference>
<reference evidence="5 6" key="1">
    <citation type="submission" date="2015-05" db="EMBL/GenBank/DDBJ databases">
        <title>Whole genome sequence and identification of bacterial endophytes from Costus igneus.</title>
        <authorList>
            <person name="Lee Y.P."/>
            <person name="Gan H.M."/>
            <person name="Eng W."/>
            <person name="Wheatley M.S."/>
            <person name="Caraballo A."/>
            <person name="Polter S."/>
            <person name="Savka M.A."/>
            <person name="Hudson A.O."/>
        </authorList>
    </citation>
    <scope>NUCLEOTIDE SEQUENCE [LARGE SCALE GENOMIC DNA]</scope>
    <source>
        <strain evidence="5 6">RIT379</strain>
    </source>
</reference>
<dbReference type="PANTHER" id="PTHR30126:SF40">
    <property type="entry name" value="HTH-TYPE TRANSCRIPTIONAL REGULATOR GLTR"/>
    <property type="match status" value="1"/>
</dbReference>
<organism evidence="5 6">
    <name type="scientific">Niallia circulans</name>
    <name type="common">Bacillus circulans</name>
    <dbReference type="NCBI Taxonomy" id="1397"/>
    <lineage>
        <taxon>Bacteria</taxon>
        <taxon>Bacillati</taxon>
        <taxon>Bacillota</taxon>
        <taxon>Bacilli</taxon>
        <taxon>Bacillales</taxon>
        <taxon>Bacillaceae</taxon>
        <taxon>Niallia</taxon>
    </lineage>
</organism>
<comment type="caution">
    <text evidence="5">The sequence shown here is derived from an EMBL/GenBank/DDBJ whole genome shotgun (WGS) entry which is preliminary data.</text>
</comment>
<dbReference type="RefSeq" id="WP_047940096.1">
    <property type="nucleotide sequence ID" value="NZ_CP053989.1"/>
</dbReference>
<dbReference type="OrthoDB" id="9803735at2"/>
<dbReference type="InterPro" id="IPR005119">
    <property type="entry name" value="LysR_subst-bd"/>
</dbReference>
<dbReference type="SUPFAM" id="SSF53850">
    <property type="entry name" value="Periplasmic binding protein-like II"/>
    <property type="match status" value="1"/>
</dbReference>
<dbReference type="PRINTS" id="PR00039">
    <property type="entry name" value="HTHLYSR"/>
</dbReference>
<dbReference type="Gene3D" id="1.10.10.10">
    <property type="entry name" value="Winged helix-like DNA-binding domain superfamily/Winged helix DNA-binding domain"/>
    <property type="match status" value="1"/>
</dbReference>
<dbReference type="SUPFAM" id="SSF46785">
    <property type="entry name" value="Winged helix' DNA-binding domain"/>
    <property type="match status" value="1"/>
</dbReference>
<evidence type="ECO:0000256" key="4">
    <source>
        <dbReference type="ARBA" id="ARBA00023163"/>
    </source>
</evidence>
<keyword evidence="2" id="KW-0805">Transcription regulation</keyword>
<dbReference type="InterPro" id="IPR000847">
    <property type="entry name" value="LysR_HTH_N"/>
</dbReference>
<keyword evidence="6" id="KW-1185">Reference proteome</keyword>
<name>A0A0J1IR21_NIACI</name>
<dbReference type="PANTHER" id="PTHR30126">
    <property type="entry name" value="HTH-TYPE TRANSCRIPTIONAL REGULATOR"/>
    <property type="match status" value="1"/>
</dbReference>
<dbReference type="PROSITE" id="PS50931">
    <property type="entry name" value="HTH_LYSR"/>
    <property type="match status" value="1"/>
</dbReference>
<dbReference type="GO" id="GO:0003700">
    <property type="term" value="F:DNA-binding transcription factor activity"/>
    <property type="evidence" value="ECO:0007669"/>
    <property type="project" value="InterPro"/>
</dbReference>
<protein>
    <submittedName>
        <fullName evidence="5">Transcriptional regulator</fullName>
    </submittedName>
</protein>
<gene>
    <name evidence="5" type="ORF">ABW02_01265</name>
</gene>
<dbReference type="FunFam" id="1.10.10.10:FF:000001">
    <property type="entry name" value="LysR family transcriptional regulator"/>
    <property type="match status" value="1"/>
</dbReference>
<comment type="similarity">
    <text evidence="1">Belongs to the LysR transcriptional regulatory family.</text>
</comment>
<dbReference type="Proteomes" id="UP000036045">
    <property type="component" value="Unassembled WGS sequence"/>
</dbReference>
<evidence type="ECO:0000313" key="6">
    <source>
        <dbReference type="Proteomes" id="UP000036045"/>
    </source>
</evidence>
<evidence type="ECO:0000256" key="1">
    <source>
        <dbReference type="ARBA" id="ARBA00009437"/>
    </source>
</evidence>
<evidence type="ECO:0000313" key="5">
    <source>
        <dbReference type="EMBL" id="KLV28401.1"/>
    </source>
</evidence>
<sequence>MNLHALKLFHIVAEKGNVTRAAEELNISQPAVTAQIKKLEQEIGMTLLAPKGRGILLTEAGIELAKHAKRVFSLEGEMEVYLEQYKNGSIGKLRIVATYLPANFLLPKWLAKYKRRYPEVEVELTTTNSLKAMDQLINYQAEIAFIGGKREFHPFLTRRELFEDEMWFVVHKHHKFALKKVTLDQIMCEPFVFREKGSSAREKLVSLCTINSINQPTVGLQINGLNEAIRVVMEGYGVTFASSLEVKEYIARGDLAKVNVEGIELKNPISICRRREDELSMPAQHFIQMVMNDENN</sequence>
<dbReference type="AlphaFoldDB" id="A0A0J1IR21"/>
<dbReference type="InterPro" id="IPR036388">
    <property type="entry name" value="WH-like_DNA-bd_sf"/>
</dbReference>
<dbReference type="GeneID" id="56349257"/>
<evidence type="ECO:0000256" key="3">
    <source>
        <dbReference type="ARBA" id="ARBA00023125"/>
    </source>
</evidence>
<accession>A0A0J1IR21</accession>
<keyword evidence="3" id="KW-0238">DNA-binding</keyword>
<dbReference type="InterPro" id="IPR036390">
    <property type="entry name" value="WH_DNA-bd_sf"/>
</dbReference>
<dbReference type="EMBL" id="LDPH01000001">
    <property type="protein sequence ID" value="KLV28401.1"/>
    <property type="molecule type" value="Genomic_DNA"/>
</dbReference>
<dbReference type="Pfam" id="PF00126">
    <property type="entry name" value="HTH_1"/>
    <property type="match status" value="1"/>
</dbReference>
<dbReference type="GO" id="GO:0000976">
    <property type="term" value="F:transcription cis-regulatory region binding"/>
    <property type="evidence" value="ECO:0007669"/>
    <property type="project" value="TreeGrafter"/>
</dbReference>
<dbReference type="Gene3D" id="3.40.190.290">
    <property type="match status" value="1"/>
</dbReference>
<keyword evidence="4" id="KW-0804">Transcription</keyword>